<accession>A0A1M4ELS0</accession>
<dbReference type="RefSeq" id="WP_225268427.1">
    <property type="nucleotide sequence ID" value="NZ_CP084058.1"/>
</dbReference>
<dbReference type="EMBL" id="LT559118">
    <property type="protein sequence ID" value="SBO99786.1"/>
    <property type="molecule type" value="Genomic_DNA"/>
</dbReference>
<evidence type="ECO:0008006" key="2">
    <source>
        <dbReference type="Google" id="ProtNLM"/>
    </source>
</evidence>
<dbReference type="AlphaFoldDB" id="A0A1M4ELS0"/>
<gene>
    <name evidence="1" type="ORF">BN4615_P9302</name>
</gene>
<protein>
    <recommendedName>
        <fullName evidence="2">Integrase</fullName>
    </recommendedName>
</protein>
<reference evidence="1" key="1">
    <citation type="submission" date="2016-04" db="EMBL/GenBank/DDBJ databases">
        <authorList>
            <person name="Evans L.H."/>
            <person name="Alamgir A."/>
            <person name="Owens N."/>
            <person name="Weber N.D."/>
            <person name="Virtaneva K."/>
            <person name="Barbian K."/>
            <person name="Babar A."/>
            <person name="Rosenke K."/>
        </authorList>
    </citation>
    <scope>NUCLEOTIDE SEQUENCE</scope>
    <source>
        <strain evidence="1">Nono1</strain>
    </source>
</reference>
<sequence>MRPLPLAAAGELPAPYDGLLHAYAGALAHSRLAPSSRAVYLRRVRAYLAWIAAAVADGRLAEEPLADMTAAVRTACAYHRTLAARDSPRILTGVLAAVEDFHTRLRLGGTGIPRGATPPPLVTPVRGT</sequence>
<organism evidence="1">
    <name type="scientific">Nonomuraea gerenzanensis</name>
    <dbReference type="NCBI Taxonomy" id="93944"/>
    <lineage>
        <taxon>Bacteria</taxon>
        <taxon>Bacillati</taxon>
        <taxon>Actinomycetota</taxon>
        <taxon>Actinomycetes</taxon>
        <taxon>Streptosporangiales</taxon>
        <taxon>Streptosporangiaceae</taxon>
        <taxon>Nonomuraea</taxon>
    </lineage>
</organism>
<evidence type="ECO:0000313" key="1">
    <source>
        <dbReference type="EMBL" id="SBO99786.1"/>
    </source>
</evidence>
<proteinExistence type="predicted"/>
<name>A0A1M4ELS0_9ACTN</name>